<evidence type="ECO:0000256" key="3">
    <source>
        <dbReference type="ARBA" id="ARBA00022801"/>
    </source>
</evidence>
<dbReference type="PANTHER" id="PTHR10465:SF0">
    <property type="entry name" value="SARCALUMENIN"/>
    <property type="match status" value="1"/>
</dbReference>
<feature type="domain" description="Dynamin N-terminal" evidence="6">
    <location>
        <begin position="71"/>
        <end position="220"/>
    </location>
</feature>
<dbReference type="InterPro" id="IPR045063">
    <property type="entry name" value="Dynamin_N"/>
</dbReference>
<evidence type="ECO:0000256" key="2">
    <source>
        <dbReference type="ARBA" id="ARBA00022741"/>
    </source>
</evidence>
<dbReference type="GO" id="GO:0005525">
    <property type="term" value="F:GTP binding"/>
    <property type="evidence" value="ECO:0007669"/>
    <property type="project" value="UniProtKB-KW"/>
</dbReference>
<dbReference type="Proteomes" id="UP000293854">
    <property type="component" value="Unassembled WGS sequence"/>
</dbReference>
<dbReference type="GO" id="GO:0003924">
    <property type="term" value="F:GTPase activity"/>
    <property type="evidence" value="ECO:0007669"/>
    <property type="project" value="InterPro"/>
</dbReference>
<dbReference type="InterPro" id="IPR027417">
    <property type="entry name" value="P-loop_NTPase"/>
</dbReference>
<evidence type="ECO:0000256" key="5">
    <source>
        <dbReference type="ARBA" id="ARBA00023136"/>
    </source>
</evidence>
<name>A0A4Q7CJC9_9STAP</name>
<keyword evidence="2" id="KW-0547">Nucleotide-binding</keyword>
<keyword evidence="5" id="KW-0472">Membrane</keyword>
<dbReference type="InterPro" id="IPR027094">
    <property type="entry name" value="Mitofusin_fam"/>
</dbReference>
<dbReference type="PANTHER" id="PTHR10465">
    <property type="entry name" value="TRANSMEMBRANE GTPASE FZO1"/>
    <property type="match status" value="1"/>
</dbReference>
<accession>A0A4Q7CJC9</accession>
<evidence type="ECO:0000259" key="6">
    <source>
        <dbReference type="Pfam" id="PF00350"/>
    </source>
</evidence>
<dbReference type="Gene3D" id="3.40.50.300">
    <property type="entry name" value="P-loop containing nucleotide triphosphate hydrolases"/>
    <property type="match status" value="1"/>
</dbReference>
<dbReference type="AlphaFoldDB" id="A0A4Q7CJC9"/>
<proteinExistence type="predicted"/>
<protein>
    <recommendedName>
        <fullName evidence="6">Dynamin N-terminal domain-containing protein</fullName>
    </recommendedName>
</protein>
<dbReference type="EMBL" id="RQTE01000331">
    <property type="protein sequence ID" value="RZI00148.1"/>
    <property type="molecule type" value="Genomic_DNA"/>
</dbReference>
<keyword evidence="3" id="KW-0378">Hydrolase</keyword>
<dbReference type="SUPFAM" id="SSF52540">
    <property type="entry name" value="P-loop containing nucleoside triphosphate hydrolases"/>
    <property type="match status" value="1"/>
</dbReference>
<evidence type="ECO:0000256" key="4">
    <source>
        <dbReference type="ARBA" id="ARBA00023134"/>
    </source>
</evidence>
<evidence type="ECO:0000313" key="7">
    <source>
        <dbReference type="EMBL" id="RZI00148.1"/>
    </source>
</evidence>
<organism evidence="7 8">
    <name type="scientific">Staphylococcus condimenti</name>
    <dbReference type="NCBI Taxonomy" id="70255"/>
    <lineage>
        <taxon>Bacteria</taxon>
        <taxon>Bacillati</taxon>
        <taxon>Bacillota</taxon>
        <taxon>Bacilli</taxon>
        <taxon>Bacillales</taxon>
        <taxon>Staphylococcaceae</taxon>
        <taxon>Staphylococcus</taxon>
    </lineage>
</organism>
<keyword evidence="4" id="KW-0342">GTP-binding</keyword>
<dbReference type="GO" id="GO:0008053">
    <property type="term" value="P:mitochondrial fusion"/>
    <property type="evidence" value="ECO:0007669"/>
    <property type="project" value="TreeGrafter"/>
</dbReference>
<comment type="caution">
    <text evidence="7">The sequence shown here is derived from an EMBL/GenBank/DDBJ whole genome shotgun (WGS) entry which is preliminary data.</text>
</comment>
<sequence length="338" mass="38713">MLKVVNYTFSFGGKIMNCYREKYVEDRSEIMGATEILLEYVKQNESGFKPLENISEIERIQENFSKKEFEIVVTGDSKVGKSTFINKLVNKNVLPTSPTKVITYIKHCNHTYSIEGTKIHLKNGEIITIDNEKLTELSESDLSEVEHLEIFLNSSFLKEGVVIIDTPSIAALSEVQEENINTKIKKASAHIFLCSAEQVGRKAETEFLYDKRDFRDQTLLIANKMDLINPEEEEDVIDVLISNFSLETSELLFLISTSDDDNPVITVKQQLDQMLFGNDHLKNKIGVAFKSIARNYALLVKENLLKTPEELEDYIFLEKIDDKLKELIKKGINNREKE</sequence>
<evidence type="ECO:0000256" key="1">
    <source>
        <dbReference type="ARBA" id="ARBA00004370"/>
    </source>
</evidence>
<reference evidence="7 8" key="1">
    <citation type="submission" date="2018-11" db="EMBL/GenBank/DDBJ databases">
        <title>Genomic profiling of Staphylococcus species from a Poultry farm system in KwaZulu-Natal, South Africa.</title>
        <authorList>
            <person name="Amoako D.G."/>
            <person name="Somboro A.M."/>
            <person name="Abia A.L.K."/>
            <person name="Bester L.A."/>
            <person name="Essack S.Y."/>
        </authorList>
    </citation>
    <scope>NUCLEOTIDE SEQUENCE [LARGE SCALE GENOMIC DNA]</scope>
    <source>
        <strain evidence="7 8">SA11</strain>
    </source>
</reference>
<evidence type="ECO:0000313" key="8">
    <source>
        <dbReference type="Proteomes" id="UP000293854"/>
    </source>
</evidence>
<comment type="subcellular location">
    <subcellularLocation>
        <location evidence="1">Membrane</location>
    </subcellularLocation>
</comment>
<dbReference type="GO" id="GO:0016020">
    <property type="term" value="C:membrane"/>
    <property type="evidence" value="ECO:0007669"/>
    <property type="project" value="UniProtKB-SubCell"/>
</dbReference>
<dbReference type="Pfam" id="PF00350">
    <property type="entry name" value="Dynamin_N"/>
    <property type="match status" value="1"/>
</dbReference>
<gene>
    <name evidence="7" type="ORF">EIG99_12370</name>
</gene>